<dbReference type="EMBL" id="RAYQ01000038">
    <property type="protein sequence ID" value="RKI87608.1"/>
    <property type="molecule type" value="Genomic_DNA"/>
</dbReference>
<evidence type="ECO:0000313" key="2">
    <source>
        <dbReference type="Proteomes" id="UP000280696"/>
    </source>
</evidence>
<gene>
    <name evidence="1" type="ORF">D7V94_20700</name>
</gene>
<reference evidence="1 2" key="1">
    <citation type="submission" date="2018-09" db="EMBL/GenBank/DDBJ databases">
        <title>Murine metabolic-syndrome-specific gut microbial biobank.</title>
        <authorList>
            <person name="Liu C."/>
        </authorList>
    </citation>
    <scope>NUCLEOTIDE SEQUENCE [LARGE SCALE GENOMIC DNA]</scope>
    <source>
        <strain evidence="1 2">0.1xD8-82</strain>
    </source>
</reference>
<dbReference type="InterPro" id="IPR014903">
    <property type="entry name" value="DUF1796"/>
</dbReference>
<organism evidence="1 2">
    <name type="scientific">Parablautia intestinalis</name>
    <dbReference type="NCBI Taxonomy" id="2320100"/>
    <lineage>
        <taxon>Bacteria</taxon>
        <taxon>Bacillati</taxon>
        <taxon>Bacillota</taxon>
        <taxon>Clostridia</taxon>
        <taxon>Lachnospirales</taxon>
        <taxon>Lachnospiraceae</taxon>
        <taxon>Parablautia</taxon>
    </lineage>
</organism>
<dbReference type="Pfam" id="PF08795">
    <property type="entry name" value="DUF1796"/>
    <property type="match status" value="1"/>
</dbReference>
<dbReference type="Proteomes" id="UP000280696">
    <property type="component" value="Unassembled WGS sequence"/>
</dbReference>
<comment type="caution">
    <text evidence="1">The sequence shown here is derived from an EMBL/GenBank/DDBJ whole genome shotgun (WGS) entry which is preliminary data.</text>
</comment>
<proteinExistence type="predicted"/>
<dbReference type="OrthoDB" id="5326008at2"/>
<sequence length="268" mass="31929">MMECTETYDNCISLGWFCGTASSLSQLGLRSFSGPFDWCLSDFQSVVNQIDNEFVDFLKKENLEIVNKNPKVFRDRKYNFYYNHDVKENFENEYDNIYAKYTRRIERFIKKIESPTCFFRAVRSEEEIRFIANNKADIENILKRYNDKNAIVYILLNNMSSLPDSIRWFRLTLEQYIKKTYDMRIMFGQSEELQHFCKGLLKTEQIELNRKYDIQKNGQKAAIAKIDYYVRNDINGIDTKISCMLKLQENELFYIFGGGNMVFLYIII</sequence>
<evidence type="ECO:0000313" key="1">
    <source>
        <dbReference type="EMBL" id="RKI87608.1"/>
    </source>
</evidence>
<name>A0A3A9A8I8_9FIRM</name>
<accession>A0A3A9A8I8</accession>
<dbReference type="AlphaFoldDB" id="A0A3A9A8I8"/>
<keyword evidence="2" id="KW-1185">Reference proteome</keyword>
<protein>
    <submittedName>
        <fullName evidence="1">Uncharacterized protein</fullName>
    </submittedName>
</protein>
<dbReference type="RefSeq" id="WP_120472195.1">
    <property type="nucleotide sequence ID" value="NZ_RAYQ01000038.1"/>
</dbReference>